<reference evidence="1 2" key="1">
    <citation type="submission" date="2020-01" db="EMBL/GenBank/DDBJ databases">
        <authorList>
            <person name="Rodrigo-Torres L."/>
            <person name="Arahal R. D."/>
            <person name="Lucena T."/>
        </authorList>
    </citation>
    <scope>NUCLEOTIDE SEQUENCE [LARGE SCALE GENOMIC DNA]</scope>
    <source>
        <strain evidence="1 2">CECT 9393</strain>
    </source>
</reference>
<gene>
    <name evidence="1" type="ORF">CHRY9393_01023</name>
</gene>
<dbReference type="AlphaFoldDB" id="A0A6N4XNH0"/>
<accession>A0A6N4XNH0</accession>
<dbReference type="Proteomes" id="UP000445309">
    <property type="component" value="Unassembled WGS sequence"/>
</dbReference>
<organism evidence="1 2">
    <name type="scientific">Chryseobacterium fistulae</name>
    <dbReference type="NCBI Taxonomy" id="2675058"/>
    <lineage>
        <taxon>Bacteria</taxon>
        <taxon>Pseudomonadati</taxon>
        <taxon>Bacteroidota</taxon>
        <taxon>Flavobacteriia</taxon>
        <taxon>Flavobacteriales</taxon>
        <taxon>Weeksellaceae</taxon>
        <taxon>Chryseobacterium group</taxon>
        <taxon>Chryseobacterium</taxon>
    </lineage>
</organism>
<protein>
    <submittedName>
        <fullName evidence="1">Uncharacterized protein</fullName>
    </submittedName>
</protein>
<sequence length="42" mass="5158">MKFFPRLSVIFSFRVNLGKFHLRFYDIVLLSEPRSLDYETFK</sequence>
<proteinExistence type="predicted"/>
<evidence type="ECO:0000313" key="1">
    <source>
        <dbReference type="EMBL" id="CAA7386723.1"/>
    </source>
</evidence>
<name>A0A6N4XNH0_9FLAO</name>
<keyword evidence="2" id="KW-1185">Reference proteome</keyword>
<evidence type="ECO:0000313" key="2">
    <source>
        <dbReference type="Proteomes" id="UP000445309"/>
    </source>
</evidence>
<dbReference type="EMBL" id="CACVBY010000016">
    <property type="protein sequence ID" value="CAA7386723.1"/>
    <property type="molecule type" value="Genomic_DNA"/>
</dbReference>